<dbReference type="InterPro" id="IPR048482">
    <property type="entry name" value="GH141_ins"/>
</dbReference>
<dbReference type="SUPFAM" id="SSF51126">
    <property type="entry name" value="Pectin lyase-like"/>
    <property type="match status" value="1"/>
</dbReference>
<feature type="domain" description="GH141-like insertion" evidence="1">
    <location>
        <begin position="116"/>
        <end position="250"/>
    </location>
</feature>
<reference evidence="3 4" key="1">
    <citation type="submission" date="2023-11" db="EMBL/GenBank/DDBJ databases">
        <title>Coraliomargarita sp. nov., isolated from marine algae.</title>
        <authorList>
            <person name="Lee J.K."/>
            <person name="Baek J.H."/>
            <person name="Kim J.M."/>
            <person name="Choi D.G."/>
            <person name="Jeon C.O."/>
        </authorList>
    </citation>
    <scope>NUCLEOTIDE SEQUENCE [LARGE SCALE GENOMIC DNA]</scope>
    <source>
        <strain evidence="3 4">J2-16</strain>
    </source>
</reference>
<dbReference type="InterPro" id="IPR012334">
    <property type="entry name" value="Pectin_lyas_fold"/>
</dbReference>
<dbReference type="EMBL" id="CP138858">
    <property type="protein sequence ID" value="WPJ97064.1"/>
    <property type="molecule type" value="Genomic_DNA"/>
</dbReference>
<evidence type="ECO:0000313" key="3">
    <source>
        <dbReference type="EMBL" id="WPJ97064.1"/>
    </source>
</evidence>
<dbReference type="Pfam" id="PF21231">
    <property type="entry name" value="GH141_M"/>
    <property type="match status" value="1"/>
</dbReference>
<dbReference type="PANTHER" id="PTHR36453:SF1">
    <property type="entry name" value="RIGHT HANDED BETA HELIX DOMAIN-CONTAINING PROTEIN"/>
    <property type="match status" value="1"/>
</dbReference>
<keyword evidence="4" id="KW-1185">Reference proteome</keyword>
<evidence type="ECO:0000259" key="1">
    <source>
        <dbReference type="Pfam" id="PF21231"/>
    </source>
</evidence>
<dbReference type="InterPro" id="IPR054490">
    <property type="entry name" value="BT_1020-like_b-sandwich_1"/>
</dbReference>
<dbReference type="InterPro" id="IPR011050">
    <property type="entry name" value="Pectin_lyase_fold/virulence"/>
</dbReference>
<organism evidence="3 4">
    <name type="scientific">Coraliomargarita algicola</name>
    <dbReference type="NCBI Taxonomy" id="3092156"/>
    <lineage>
        <taxon>Bacteria</taxon>
        <taxon>Pseudomonadati</taxon>
        <taxon>Verrucomicrobiota</taxon>
        <taxon>Opitutia</taxon>
        <taxon>Puniceicoccales</taxon>
        <taxon>Coraliomargaritaceae</taxon>
        <taxon>Coraliomargarita</taxon>
    </lineage>
</organism>
<name>A0ABZ0RLH3_9BACT</name>
<proteinExistence type="predicted"/>
<evidence type="ECO:0000313" key="4">
    <source>
        <dbReference type="Proteomes" id="UP001324993"/>
    </source>
</evidence>
<accession>A0ABZ0RLH3</accession>
<evidence type="ECO:0000259" key="2">
    <source>
        <dbReference type="Pfam" id="PF22585"/>
    </source>
</evidence>
<dbReference type="Pfam" id="PF22585">
    <property type="entry name" value="Sialidase-like_CBM"/>
    <property type="match status" value="1"/>
</dbReference>
<dbReference type="RefSeq" id="WP_319833915.1">
    <property type="nucleotide sequence ID" value="NZ_CP138858.1"/>
</dbReference>
<dbReference type="Proteomes" id="UP001324993">
    <property type="component" value="Chromosome"/>
</dbReference>
<dbReference type="Gene3D" id="2.160.20.10">
    <property type="entry name" value="Single-stranded right-handed beta-helix, Pectin lyase-like"/>
    <property type="match status" value="2"/>
</dbReference>
<gene>
    <name evidence="3" type="ORF">SH580_05010</name>
</gene>
<sequence length="925" mass="102607">MVTSLAQAGNQAVYYVDPDLGSDLGAGTLGSPFQTIEQARDTVRSINSNMTGDIVVYLRGGVYSLRDTLMLDERDSGTNGYRVVYRNYPQEEPIITGGQPISGWTDVGGGIYAASADSMAFNQLSVNSQPAQRARHPNDGSPYKILSNYDANQQIRINASEIEDWSHLNRVQMVIASSFTSCRLRIESFEIVNDKAVVTPMYPERAAYWGWLEGPLDGTPSYYFENHIEFLDTPGEWFLDLDTDTVYYMPMADQDMATAHVYAPQLEQLLHVEDAENITFFGLTFEHAAWLEPMSQGMVQRQGSMQVLATYDDETEQWSTKQFNVVPVATYFKRINNVRIERCAFTKMGAAAMGFDTGTSNNTVVGNVFSEIAESAIIYDMDNYRWATGDDLSTQDTFDSNYFFRIGTLYFGGTGLFAFWPDQITITHNEFSHINGLGMNIGWGATYDTVATKQAVVTHNRMHDNSLLARDSGAIHTKSDQSGALYSQNWIYNITPRSWWDTGPERYSHGIYLDDNSENTTVSSNVFMNIHATNESGTVVDGDIKVKGYNHTLIDNTSQDQSIKDESGIRAEYIDIKKFWRGGAIGRDLEPAEAYTGAVPDLGVLFDDTFDSLDVGEQAVGYTYSVSAASSIGVVAVPGNGSYSVRLRDSDSSNSLGASMSRSIEAQAGVVACSFRMKAGQTSNSMFFKLTDAAGHKACYVGFSGNGKLRYFYQNGSFTDIASYTSGTWYTFRIEADVRKQAFSVWIDDELVLGESLFFEPTDPLTTLEFANTFKTGFFDLDYLSVESDSVASSLVTAHGTPYAWLDQQYDTTDWIASDYETQDLSDDDHDGAMAWEEYQASTNPRDSNSALKVLACAATGNRFSFSWKTQRDRNYSIQSSANLLPESWTEVANPAFVDMPGSGGLEQFSADTEGGSLFYRIFVE</sequence>
<feature type="domain" description="BT-1020-like structural beta-sandwich" evidence="2">
    <location>
        <begin position="647"/>
        <end position="770"/>
    </location>
</feature>
<protein>
    <submittedName>
        <fullName evidence="3">Right-handed parallel beta-helix repeat-containing protein</fullName>
    </submittedName>
</protein>
<dbReference type="PANTHER" id="PTHR36453">
    <property type="entry name" value="SECRETED PROTEIN-RELATED"/>
    <property type="match status" value="1"/>
</dbReference>